<dbReference type="GO" id="GO:0005737">
    <property type="term" value="C:cytoplasm"/>
    <property type="evidence" value="ECO:0007669"/>
    <property type="project" value="UniProtKB-ARBA"/>
</dbReference>
<organism evidence="6 7">
    <name type="scientific">candidate division WS6 bacterium OLB20</name>
    <dbReference type="NCBI Taxonomy" id="1617426"/>
    <lineage>
        <taxon>Bacteria</taxon>
        <taxon>Candidatus Dojkabacteria</taxon>
    </lineage>
</organism>
<dbReference type="GO" id="GO:0005840">
    <property type="term" value="C:ribosome"/>
    <property type="evidence" value="ECO:0007669"/>
    <property type="project" value="UniProtKB-KW"/>
</dbReference>
<keyword evidence="4 5" id="KW-0694">RNA-binding</keyword>
<comment type="function">
    <text evidence="4 5">This protein binds to 23S rRNA in the presence of protein L20.</text>
</comment>
<evidence type="ECO:0000256" key="1">
    <source>
        <dbReference type="ARBA" id="ARBA00008563"/>
    </source>
</evidence>
<sequence length="107" mass="11795">MKTADKFAVVKFNNAQYKVSEGSVIEVNRISGEPGDKLEMNDVLLTADGESVAVGTPTVAKAKVTGEIVEHFRGEKISMMTYKAKARSRRRAGHRQELTKIKITKIS</sequence>
<dbReference type="AlphaFoldDB" id="A0A136LXP3"/>
<accession>A0A136LXP3</accession>
<dbReference type="GO" id="GO:0003735">
    <property type="term" value="F:structural constituent of ribosome"/>
    <property type="evidence" value="ECO:0007669"/>
    <property type="project" value="InterPro"/>
</dbReference>
<proteinExistence type="inferred from homology"/>
<dbReference type="NCBIfam" id="TIGR00061">
    <property type="entry name" value="L21"/>
    <property type="match status" value="1"/>
</dbReference>
<evidence type="ECO:0000313" key="7">
    <source>
        <dbReference type="Proteomes" id="UP000070457"/>
    </source>
</evidence>
<dbReference type="GO" id="GO:0019843">
    <property type="term" value="F:rRNA binding"/>
    <property type="evidence" value="ECO:0007669"/>
    <property type="project" value="UniProtKB-UniRule"/>
</dbReference>
<dbReference type="InterPro" id="IPR001787">
    <property type="entry name" value="Ribosomal_bL21"/>
</dbReference>
<dbReference type="PANTHER" id="PTHR21349:SF0">
    <property type="entry name" value="LARGE RIBOSOMAL SUBUNIT PROTEIN BL21M"/>
    <property type="match status" value="1"/>
</dbReference>
<dbReference type="EMBL" id="JYNZ01000003">
    <property type="protein sequence ID" value="KXK26434.1"/>
    <property type="molecule type" value="Genomic_DNA"/>
</dbReference>
<dbReference type="STRING" id="1617426.TR69_WS6001000437"/>
<comment type="subunit">
    <text evidence="4">Part of the 50S ribosomal subunit. Contacts protein L20.</text>
</comment>
<evidence type="ECO:0000256" key="4">
    <source>
        <dbReference type="HAMAP-Rule" id="MF_01363"/>
    </source>
</evidence>
<reference evidence="6 7" key="1">
    <citation type="submission" date="2015-02" db="EMBL/GenBank/DDBJ databases">
        <title>Improved understanding of the partial-nitritation anammox process through 23 genomes representing the majority of the microbial community.</title>
        <authorList>
            <person name="Speth D.R."/>
            <person name="In T Zandt M."/>
            <person name="Guerrero Cruz S."/>
            <person name="Jetten M.S."/>
            <person name="Dutilh B.E."/>
        </authorList>
    </citation>
    <scope>NUCLEOTIDE SEQUENCE [LARGE SCALE GENOMIC DNA]</scope>
    <source>
        <strain evidence="6">OLB20</strain>
    </source>
</reference>
<dbReference type="InterPro" id="IPR036164">
    <property type="entry name" value="bL21-like_sf"/>
</dbReference>
<dbReference type="SUPFAM" id="SSF141091">
    <property type="entry name" value="L21p-like"/>
    <property type="match status" value="1"/>
</dbReference>
<evidence type="ECO:0000313" key="6">
    <source>
        <dbReference type="EMBL" id="KXK26434.1"/>
    </source>
</evidence>
<keyword evidence="3 4" id="KW-0687">Ribonucleoprotein</keyword>
<dbReference type="InterPro" id="IPR028909">
    <property type="entry name" value="bL21-like"/>
</dbReference>
<keyword evidence="2 4" id="KW-0689">Ribosomal protein</keyword>
<comment type="similarity">
    <text evidence="1 4 5">Belongs to the bacterial ribosomal protein bL21 family.</text>
</comment>
<protein>
    <recommendedName>
        <fullName evidence="4">Large ribosomal subunit protein bL21</fullName>
    </recommendedName>
</protein>
<comment type="caution">
    <text evidence="6">The sequence shown here is derived from an EMBL/GenBank/DDBJ whole genome shotgun (WGS) entry which is preliminary data.</text>
</comment>
<dbReference type="PANTHER" id="PTHR21349">
    <property type="entry name" value="50S RIBOSOMAL PROTEIN L21"/>
    <property type="match status" value="1"/>
</dbReference>
<gene>
    <name evidence="4 6" type="primary">rplU</name>
    <name evidence="6" type="ORF">TR69_WS6001000437</name>
</gene>
<keyword evidence="4 5" id="KW-0699">rRNA-binding</keyword>
<evidence type="ECO:0000256" key="3">
    <source>
        <dbReference type="ARBA" id="ARBA00023274"/>
    </source>
</evidence>
<evidence type="ECO:0000256" key="2">
    <source>
        <dbReference type="ARBA" id="ARBA00022980"/>
    </source>
</evidence>
<dbReference type="HAMAP" id="MF_01363">
    <property type="entry name" value="Ribosomal_bL21"/>
    <property type="match status" value="1"/>
</dbReference>
<name>A0A136LXP3_9BACT</name>
<evidence type="ECO:0000256" key="5">
    <source>
        <dbReference type="RuleBase" id="RU000562"/>
    </source>
</evidence>
<dbReference type="GO" id="GO:1990904">
    <property type="term" value="C:ribonucleoprotein complex"/>
    <property type="evidence" value="ECO:0007669"/>
    <property type="project" value="UniProtKB-KW"/>
</dbReference>
<dbReference type="Pfam" id="PF00829">
    <property type="entry name" value="Ribosomal_L21p"/>
    <property type="match status" value="1"/>
</dbReference>
<dbReference type="Proteomes" id="UP000070457">
    <property type="component" value="Unassembled WGS sequence"/>
</dbReference>
<dbReference type="GO" id="GO:0006412">
    <property type="term" value="P:translation"/>
    <property type="evidence" value="ECO:0007669"/>
    <property type="project" value="UniProtKB-UniRule"/>
</dbReference>